<dbReference type="InterPro" id="IPR050807">
    <property type="entry name" value="TransReg_Diox_bact_type"/>
</dbReference>
<evidence type="ECO:0000313" key="4">
    <source>
        <dbReference type="Proteomes" id="UP000604481"/>
    </source>
</evidence>
<dbReference type="PANTHER" id="PTHR46797">
    <property type="entry name" value="HTH-TYPE TRANSCRIPTIONAL REGULATOR"/>
    <property type="match status" value="1"/>
</dbReference>
<dbReference type="GO" id="GO:0003677">
    <property type="term" value="F:DNA binding"/>
    <property type="evidence" value="ECO:0007669"/>
    <property type="project" value="UniProtKB-KW"/>
</dbReference>
<dbReference type="SMART" id="SM00530">
    <property type="entry name" value="HTH_XRE"/>
    <property type="match status" value="1"/>
</dbReference>
<dbReference type="GO" id="GO:0003700">
    <property type="term" value="F:DNA-binding transcription factor activity"/>
    <property type="evidence" value="ECO:0007669"/>
    <property type="project" value="TreeGrafter"/>
</dbReference>
<gene>
    <name evidence="3" type="ORF">INR99_17085</name>
</gene>
<name>A0A8J7FKA1_9NEIS</name>
<keyword evidence="4" id="KW-1185">Reference proteome</keyword>
<dbReference type="Proteomes" id="UP000604481">
    <property type="component" value="Unassembled WGS sequence"/>
</dbReference>
<reference evidence="3 4" key="1">
    <citation type="submission" date="2020-10" db="EMBL/GenBank/DDBJ databases">
        <title>The genome sequence of Chitinilyticum litopenaei 4Y14.</title>
        <authorList>
            <person name="Liu Y."/>
        </authorList>
    </citation>
    <scope>NUCLEOTIDE SEQUENCE [LARGE SCALE GENOMIC DNA]</scope>
    <source>
        <strain evidence="3 4">4Y14</strain>
    </source>
</reference>
<evidence type="ECO:0000259" key="2">
    <source>
        <dbReference type="PROSITE" id="PS50943"/>
    </source>
</evidence>
<dbReference type="Pfam" id="PF01381">
    <property type="entry name" value="HTH_3"/>
    <property type="match status" value="1"/>
</dbReference>
<comment type="caution">
    <text evidence="3">The sequence shown here is derived from an EMBL/GenBank/DDBJ whole genome shotgun (WGS) entry which is preliminary data.</text>
</comment>
<dbReference type="SUPFAM" id="SSF47413">
    <property type="entry name" value="lambda repressor-like DNA-binding domains"/>
    <property type="match status" value="1"/>
</dbReference>
<dbReference type="RefSeq" id="WP_194117552.1">
    <property type="nucleotide sequence ID" value="NZ_JADFUA010000020.1"/>
</dbReference>
<dbReference type="Gene3D" id="1.10.260.40">
    <property type="entry name" value="lambda repressor-like DNA-binding domains"/>
    <property type="match status" value="1"/>
</dbReference>
<organism evidence="3 4">
    <name type="scientific">Chitinilyticum piscinae</name>
    <dbReference type="NCBI Taxonomy" id="2866724"/>
    <lineage>
        <taxon>Bacteria</taxon>
        <taxon>Pseudomonadati</taxon>
        <taxon>Pseudomonadota</taxon>
        <taxon>Betaproteobacteria</taxon>
        <taxon>Neisseriales</taxon>
        <taxon>Chitinibacteraceae</taxon>
        <taxon>Chitinilyticum</taxon>
    </lineage>
</organism>
<dbReference type="AlphaFoldDB" id="A0A8J7FKA1"/>
<protein>
    <submittedName>
        <fullName evidence="3">Helix-turn-helix transcriptional regulator</fullName>
    </submittedName>
</protein>
<sequence>MANKLMQRLGGNVARLRQVKGLTQSQVAGSLDVNTETISRFEHGVLAPSLPTLDRLAAILGVELPVLGDGVSTNPDGLAREMANLVRPLQESDRVLLLGVLKQLCHLLY</sequence>
<keyword evidence="1" id="KW-0238">DNA-binding</keyword>
<dbReference type="PANTHER" id="PTHR46797:SF1">
    <property type="entry name" value="METHYLPHOSPHONATE SYNTHASE"/>
    <property type="match status" value="1"/>
</dbReference>
<evidence type="ECO:0000256" key="1">
    <source>
        <dbReference type="ARBA" id="ARBA00023125"/>
    </source>
</evidence>
<evidence type="ECO:0000313" key="3">
    <source>
        <dbReference type="EMBL" id="MBE9611035.1"/>
    </source>
</evidence>
<dbReference type="InterPro" id="IPR010982">
    <property type="entry name" value="Lambda_DNA-bd_dom_sf"/>
</dbReference>
<feature type="domain" description="HTH cro/C1-type" evidence="2">
    <location>
        <begin position="13"/>
        <end position="67"/>
    </location>
</feature>
<dbReference type="InterPro" id="IPR001387">
    <property type="entry name" value="Cro/C1-type_HTH"/>
</dbReference>
<accession>A0A8J7FKA1</accession>
<dbReference type="GO" id="GO:0005829">
    <property type="term" value="C:cytosol"/>
    <property type="evidence" value="ECO:0007669"/>
    <property type="project" value="TreeGrafter"/>
</dbReference>
<proteinExistence type="predicted"/>
<dbReference type="EMBL" id="JADFUA010000020">
    <property type="protein sequence ID" value="MBE9611035.1"/>
    <property type="molecule type" value="Genomic_DNA"/>
</dbReference>
<dbReference type="PROSITE" id="PS50943">
    <property type="entry name" value="HTH_CROC1"/>
    <property type="match status" value="1"/>
</dbReference>
<dbReference type="CDD" id="cd00093">
    <property type="entry name" value="HTH_XRE"/>
    <property type="match status" value="1"/>
</dbReference>